<dbReference type="AlphaFoldDB" id="A0A834T5L0"/>
<dbReference type="Proteomes" id="UP000634136">
    <property type="component" value="Unassembled WGS sequence"/>
</dbReference>
<protein>
    <submittedName>
        <fullName evidence="2">Uncharacterized protein</fullName>
    </submittedName>
</protein>
<proteinExistence type="predicted"/>
<dbReference type="EMBL" id="JAAIUW010000009">
    <property type="protein sequence ID" value="KAF7814576.1"/>
    <property type="molecule type" value="Genomic_DNA"/>
</dbReference>
<evidence type="ECO:0000313" key="2">
    <source>
        <dbReference type="EMBL" id="KAF7814576.1"/>
    </source>
</evidence>
<feature type="region of interest" description="Disordered" evidence="1">
    <location>
        <begin position="36"/>
        <end position="79"/>
    </location>
</feature>
<accession>A0A834T5L0</accession>
<sequence length="92" mass="10181">MEVLERPQWLELCTDQGVKEGHAVVDDGIDVGDVSDEARRSCGDGAGGESDLGEVNDGELEEPAGLVSEAMNEWKRKRKKSEEEDRLQSFLF</sequence>
<comment type="caution">
    <text evidence="2">The sequence shown here is derived from an EMBL/GenBank/DDBJ whole genome shotgun (WGS) entry which is preliminary data.</text>
</comment>
<reference evidence="2" key="1">
    <citation type="submission" date="2020-09" db="EMBL/GenBank/DDBJ databases">
        <title>Genome-Enabled Discovery of Anthraquinone Biosynthesis in Senna tora.</title>
        <authorList>
            <person name="Kang S.-H."/>
            <person name="Pandey R.P."/>
            <person name="Lee C.-M."/>
            <person name="Sim J.-S."/>
            <person name="Jeong J.-T."/>
            <person name="Choi B.-S."/>
            <person name="Jung M."/>
            <person name="Ginzburg D."/>
            <person name="Zhao K."/>
            <person name="Won S.Y."/>
            <person name="Oh T.-J."/>
            <person name="Yu Y."/>
            <person name="Kim N.-H."/>
            <person name="Lee O.R."/>
            <person name="Lee T.-H."/>
            <person name="Bashyal P."/>
            <person name="Kim T.-S."/>
            <person name="Lee W.-H."/>
            <person name="Kawkins C."/>
            <person name="Kim C.-K."/>
            <person name="Kim J.S."/>
            <person name="Ahn B.O."/>
            <person name="Rhee S.Y."/>
            <person name="Sohng J.K."/>
        </authorList>
    </citation>
    <scope>NUCLEOTIDE SEQUENCE</scope>
    <source>
        <tissue evidence="2">Leaf</tissue>
    </source>
</reference>
<evidence type="ECO:0000256" key="1">
    <source>
        <dbReference type="SAM" id="MobiDB-lite"/>
    </source>
</evidence>
<name>A0A834T5L0_9FABA</name>
<keyword evidence="3" id="KW-1185">Reference proteome</keyword>
<organism evidence="2 3">
    <name type="scientific">Senna tora</name>
    <dbReference type="NCBI Taxonomy" id="362788"/>
    <lineage>
        <taxon>Eukaryota</taxon>
        <taxon>Viridiplantae</taxon>
        <taxon>Streptophyta</taxon>
        <taxon>Embryophyta</taxon>
        <taxon>Tracheophyta</taxon>
        <taxon>Spermatophyta</taxon>
        <taxon>Magnoliopsida</taxon>
        <taxon>eudicotyledons</taxon>
        <taxon>Gunneridae</taxon>
        <taxon>Pentapetalae</taxon>
        <taxon>rosids</taxon>
        <taxon>fabids</taxon>
        <taxon>Fabales</taxon>
        <taxon>Fabaceae</taxon>
        <taxon>Caesalpinioideae</taxon>
        <taxon>Cassia clade</taxon>
        <taxon>Senna</taxon>
    </lineage>
</organism>
<gene>
    <name evidence="2" type="ORF">G2W53_028545</name>
</gene>
<evidence type="ECO:0000313" key="3">
    <source>
        <dbReference type="Proteomes" id="UP000634136"/>
    </source>
</evidence>
<feature type="compositionally biased region" description="Acidic residues" evidence="1">
    <location>
        <begin position="51"/>
        <end position="62"/>
    </location>
</feature>